<name>A0A328ACF0_9CAUL</name>
<feature type="chain" id="PRO_5016263658" description="PET hydrolase/cutinase-like domain-containing protein" evidence="2">
    <location>
        <begin position="30"/>
        <end position="327"/>
    </location>
</feature>
<dbReference type="SUPFAM" id="SSF53474">
    <property type="entry name" value="alpha/beta-Hydrolases"/>
    <property type="match status" value="1"/>
</dbReference>
<proteinExistence type="predicted"/>
<sequence>MTSLVRMRRSAVCSMVLGLALAGSAAAQQAPPPVKPVGVIGAPGGTGPYPAVAEAFGSMRGNTVYRPAKPAPGPLPLVLWGNGACVDDGLSHAAFLREVASHGFIVIAAGHPRRDRSVEPEPPAAPAPAAGAPAPAPARLSEQTQPQQLVEAIDWAARQNADAASPLHRRIDLQRIGVMGHSCGGLQALSVAADPRVKTAILFNSGVFTDAPPAAQGVLATPKSALERLHGPVAYINGGPTDIAYKNGVDDVGRIQHVPVFFGENGVGHDGTFWSVPNGGDYAQVAASWMAWQLKGDSTAARMFRGADCGLCTRAGWTVRQKGLGGS</sequence>
<evidence type="ECO:0000256" key="2">
    <source>
        <dbReference type="SAM" id="SignalP"/>
    </source>
</evidence>
<dbReference type="Pfam" id="PF12740">
    <property type="entry name" value="PETase"/>
    <property type="match status" value="1"/>
</dbReference>
<keyword evidence="2" id="KW-0732">Signal</keyword>
<reference evidence="5" key="1">
    <citation type="submission" date="2018-05" db="EMBL/GenBank/DDBJ databases">
        <authorList>
            <person name="Li X."/>
        </authorList>
    </citation>
    <scope>NUCLEOTIDE SEQUENCE [LARGE SCALE GENOMIC DNA]</scope>
    <source>
        <strain evidence="5">YIM 73061</strain>
    </source>
</reference>
<dbReference type="Gene3D" id="3.40.50.1820">
    <property type="entry name" value="alpha/beta hydrolase"/>
    <property type="match status" value="1"/>
</dbReference>
<evidence type="ECO:0000256" key="1">
    <source>
        <dbReference type="SAM" id="MobiDB-lite"/>
    </source>
</evidence>
<comment type="caution">
    <text evidence="4">The sequence shown here is derived from an EMBL/GenBank/DDBJ whole genome shotgun (WGS) entry which is preliminary data.</text>
</comment>
<evidence type="ECO:0000313" key="4">
    <source>
        <dbReference type="EMBL" id="RAK52167.1"/>
    </source>
</evidence>
<dbReference type="PANTHER" id="PTHR33428">
    <property type="entry name" value="CHLOROPHYLLASE-2, CHLOROPLASTIC"/>
    <property type="match status" value="1"/>
</dbReference>
<dbReference type="InterPro" id="IPR041127">
    <property type="entry name" value="PET_hydrolase/cutinase-like"/>
</dbReference>
<keyword evidence="5" id="KW-1185">Reference proteome</keyword>
<evidence type="ECO:0000313" key="5">
    <source>
        <dbReference type="Proteomes" id="UP000249725"/>
    </source>
</evidence>
<dbReference type="AlphaFoldDB" id="A0A328ACF0"/>
<dbReference type="InterPro" id="IPR029058">
    <property type="entry name" value="AB_hydrolase_fold"/>
</dbReference>
<protein>
    <recommendedName>
        <fullName evidence="3">PET hydrolase/cutinase-like domain-containing protein</fullName>
    </recommendedName>
</protein>
<dbReference type="RefSeq" id="WP_111515491.1">
    <property type="nucleotide sequence ID" value="NZ_QFYR01000003.1"/>
</dbReference>
<dbReference type="OrthoDB" id="9812672at2"/>
<gene>
    <name evidence="4" type="ORF">DJ018_13515</name>
</gene>
<dbReference type="EMBL" id="QFYR01000003">
    <property type="protein sequence ID" value="RAK52167.1"/>
    <property type="molecule type" value="Genomic_DNA"/>
</dbReference>
<accession>A0A328ACF0</accession>
<organism evidence="4 5">
    <name type="scientific">Phenylobacterium deserti</name>
    <dbReference type="NCBI Taxonomy" id="1914756"/>
    <lineage>
        <taxon>Bacteria</taxon>
        <taxon>Pseudomonadati</taxon>
        <taxon>Pseudomonadota</taxon>
        <taxon>Alphaproteobacteria</taxon>
        <taxon>Caulobacterales</taxon>
        <taxon>Caulobacteraceae</taxon>
        <taxon>Phenylobacterium</taxon>
    </lineage>
</organism>
<dbReference type="PANTHER" id="PTHR33428:SF14">
    <property type="entry name" value="CARBOXYLESTERASE TYPE B DOMAIN-CONTAINING PROTEIN"/>
    <property type="match status" value="1"/>
</dbReference>
<feature type="region of interest" description="Disordered" evidence="1">
    <location>
        <begin position="113"/>
        <end position="145"/>
    </location>
</feature>
<feature type="signal peptide" evidence="2">
    <location>
        <begin position="1"/>
        <end position="29"/>
    </location>
</feature>
<evidence type="ECO:0000259" key="3">
    <source>
        <dbReference type="Pfam" id="PF12740"/>
    </source>
</evidence>
<feature type="domain" description="PET hydrolase/cutinase-like" evidence="3">
    <location>
        <begin position="145"/>
        <end position="201"/>
    </location>
</feature>
<dbReference type="Proteomes" id="UP000249725">
    <property type="component" value="Unassembled WGS sequence"/>
</dbReference>